<dbReference type="InterPro" id="IPR035965">
    <property type="entry name" value="PAS-like_dom_sf"/>
</dbReference>
<name>A0ABV6ITF7_9PROT</name>
<evidence type="ECO:0000256" key="10">
    <source>
        <dbReference type="ARBA" id="ARBA00022741"/>
    </source>
</evidence>
<dbReference type="SMART" id="SM00086">
    <property type="entry name" value="PAC"/>
    <property type="match status" value="2"/>
</dbReference>
<dbReference type="Proteomes" id="UP001589789">
    <property type="component" value="Unassembled WGS sequence"/>
</dbReference>
<dbReference type="RefSeq" id="WP_377050164.1">
    <property type="nucleotide sequence ID" value="NZ_JBHLVZ010000022.1"/>
</dbReference>
<dbReference type="InterPro" id="IPR011102">
    <property type="entry name" value="Sig_transdc_His_kinase_HWE"/>
</dbReference>
<evidence type="ECO:0000256" key="5">
    <source>
        <dbReference type="ARBA" id="ARBA00022606"/>
    </source>
</evidence>
<feature type="coiled-coil region" evidence="16">
    <location>
        <begin position="345"/>
        <end position="375"/>
    </location>
</feature>
<evidence type="ECO:0000256" key="2">
    <source>
        <dbReference type="ARBA" id="ARBA00012438"/>
    </source>
</evidence>
<organism evidence="20 21">
    <name type="scientific">Muricoccus vinaceus</name>
    <dbReference type="NCBI Taxonomy" id="424704"/>
    <lineage>
        <taxon>Bacteria</taxon>
        <taxon>Pseudomonadati</taxon>
        <taxon>Pseudomonadota</taxon>
        <taxon>Alphaproteobacteria</taxon>
        <taxon>Acetobacterales</taxon>
        <taxon>Roseomonadaceae</taxon>
        <taxon>Muricoccus</taxon>
    </lineage>
</organism>
<keyword evidence="7" id="KW-0288">FMN</keyword>
<evidence type="ECO:0000256" key="16">
    <source>
        <dbReference type="SAM" id="Coils"/>
    </source>
</evidence>
<comment type="caution">
    <text evidence="20">The sequence shown here is derived from an EMBL/GenBank/DDBJ whole genome shotgun (WGS) entry which is preliminary data.</text>
</comment>
<keyword evidence="15" id="KW-0675">Receptor</keyword>
<keyword evidence="5" id="KW-0716">Sensory transduction</keyword>
<keyword evidence="9" id="KW-0677">Repeat</keyword>
<evidence type="ECO:0000256" key="7">
    <source>
        <dbReference type="ARBA" id="ARBA00022643"/>
    </source>
</evidence>
<dbReference type="InterPro" id="IPR000700">
    <property type="entry name" value="PAS-assoc_C"/>
</dbReference>
<dbReference type="SUPFAM" id="SSF55785">
    <property type="entry name" value="PYP-like sensor domain (PAS domain)"/>
    <property type="match status" value="2"/>
</dbReference>
<dbReference type="InterPro" id="IPR001610">
    <property type="entry name" value="PAC"/>
</dbReference>
<keyword evidence="21" id="KW-1185">Reference proteome</keyword>
<dbReference type="EMBL" id="JBHLVZ010000022">
    <property type="protein sequence ID" value="MFC0386020.1"/>
    <property type="molecule type" value="Genomic_DNA"/>
</dbReference>
<feature type="domain" description="PAC" evidence="19">
    <location>
        <begin position="580"/>
        <end position="633"/>
    </location>
</feature>
<evidence type="ECO:0000256" key="13">
    <source>
        <dbReference type="ARBA" id="ARBA00022991"/>
    </source>
</evidence>
<dbReference type="PANTHER" id="PTHR41523">
    <property type="entry name" value="TWO-COMPONENT SYSTEM SENSOR PROTEIN"/>
    <property type="match status" value="1"/>
</dbReference>
<evidence type="ECO:0000256" key="12">
    <source>
        <dbReference type="ARBA" id="ARBA00022840"/>
    </source>
</evidence>
<dbReference type="PANTHER" id="PTHR41523:SF8">
    <property type="entry name" value="ETHYLENE RESPONSE SENSOR PROTEIN"/>
    <property type="match status" value="1"/>
</dbReference>
<protein>
    <recommendedName>
        <fullName evidence="2">histidine kinase</fullName>
        <ecNumber evidence="2">2.7.13.3</ecNumber>
    </recommendedName>
</protein>
<dbReference type="CDD" id="cd00130">
    <property type="entry name" value="PAS"/>
    <property type="match status" value="2"/>
</dbReference>
<sequence>MNETAAIRTDPGEMGEDLPLATPAPAVRASRWPRLALLLILCGAVLAPPLLAALAAWRAWDAVNRGAEAEVARTADAAAEYARRLLEGQLLRLQRANDALAGLSDAEIAVREPELHAVLRGIAAQNQAPAGEIFYLTVFDRNAHLILASNLFPVRRDRPLDAREFNQVLRSGDAPPFHVSPVYLGRETGRAYFALSARRERTGNGLVPGAYDGVVNAALYTDQVNLSLRALASSPGRVIALVRADGALLARSSGFGNLPAEEPRLGQGGAMLATMRRGEERSVARERSTIDGEVRVAAYRRVGGDWPLYVAAARAQSEVVAEWRWQVLPEAILALASSTLLLLLARAVMGRQRKLERANEALENRVAERTRALAESARLMQLAQQAAKAAAWSWEPGSGRVRWSQEMFALLGLDPERDAASANAGTFFAAVHPDDRDRLREAIGTALREGAMGLELRVFRRVPESQGQGGQEELWLLCRARLIPAGEDGPETLAGIHVDITDRHRIGERLEAAVGAIDGFVYERDLATGRVARTGGVAALLGEEIADAAPAWIGRIHPADRPRFAQEVEGCIADPARDLYAAEYRVCRADGSWAWVWDRGRVFRDPASGQALRALGGMLDVTARRLAEDRQALLMREVDHRGKNALAVVKAALRLTPGNDPVYRAAIEGRVDALARAQSLLAETNWTGTSLRAVLESTLAPFLHTGAAPHAALDGPAVVIPGTAVQALTMALHELATNATKYGALSVETGVLRVGWRVEDGTLRLQWEETGGPAATAPLRKGFGSRVVDNTLANQLGGTVAWDWAVQGLTVALSIPLGRSG</sequence>
<evidence type="ECO:0000256" key="3">
    <source>
        <dbReference type="ARBA" id="ARBA00022543"/>
    </source>
</evidence>
<keyword evidence="12" id="KW-0067">ATP-binding</keyword>
<keyword evidence="11" id="KW-0418">Kinase</keyword>
<keyword evidence="8" id="KW-0808">Transferase</keyword>
<keyword evidence="3" id="KW-0600">Photoreceptor protein</keyword>
<feature type="domain" description="PAS" evidence="18">
    <location>
        <begin position="375"/>
        <end position="450"/>
    </location>
</feature>
<evidence type="ECO:0000256" key="14">
    <source>
        <dbReference type="ARBA" id="ARBA00023026"/>
    </source>
</evidence>
<evidence type="ECO:0000313" key="20">
    <source>
        <dbReference type="EMBL" id="MFC0386020.1"/>
    </source>
</evidence>
<gene>
    <name evidence="20" type="ORF">ACFFIC_10760</name>
</gene>
<evidence type="ECO:0000256" key="4">
    <source>
        <dbReference type="ARBA" id="ARBA00022553"/>
    </source>
</evidence>
<evidence type="ECO:0000256" key="1">
    <source>
        <dbReference type="ARBA" id="ARBA00000085"/>
    </source>
</evidence>
<keyword evidence="17" id="KW-0472">Membrane</keyword>
<keyword evidence="4" id="KW-0597">Phosphoprotein</keyword>
<proteinExistence type="predicted"/>
<evidence type="ECO:0000256" key="9">
    <source>
        <dbReference type="ARBA" id="ARBA00022737"/>
    </source>
</evidence>
<evidence type="ECO:0000259" key="19">
    <source>
        <dbReference type="PROSITE" id="PS50113"/>
    </source>
</evidence>
<dbReference type="InterPro" id="IPR036890">
    <property type="entry name" value="HATPase_C_sf"/>
</dbReference>
<evidence type="ECO:0000313" key="21">
    <source>
        <dbReference type="Proteomes" id="UP001589789"/>
    </source>
</evidence>
<evidence type="ECO:0000256" key="6">
    <source>
        <dbReference type="ARBA" id="ARBA00022630"/>
    </source>
</evidence>
<dbReference type="EC" id="2.7.13.3" evidence="2"/>
<evidence type="ECO:0000256" key="11">
    <source>
        <dbReference type="ARBA" id="ARBA00022777"/>
    </source>
</evidence>
<dbReference type="Gene3D" id="3.30.565.10">
    <property type="entry name" value="Histidine kinase-like ATPase, C-terminal domain"/>
    <property type="match status" value="1"/>
</dbReference>
<evidence type="ECO:0000259" key="18">
    <source>
        <dbReference type="PROSITE" id="PS50112"/>
    </source>
</evidence>
<reference evidence="20 21" key="1">
    <citation type="submission" date="2024-09" db="EMBL/GenBank/DDBJ databases">
        <authorList>
            <person name="Sun Q."/>
            <person name="Mori K."/>
        </authorList>
    </citation>
    <scope>NUCLEOTIDE SEQUENCE [LARGE SCALE GENOMIC DNA]</scope>
    <source>
        <strain evidence="20 21">CCM 7468</strain>
    </source>
</reference>
<keyword evidence="14" id="KW-0843">Virulence</keyword>
<dbReference type="Gene3D" id="3.30.450.20">
    <property type="entry name" value="PAS domain"/>
    <property type="match status" value="4"/>
</dbReference>
<dbReference type="CDD" id="cd12915">
    <property type="entry name" value="PDC2_DGC_like"/>
    <property type="match status" value="1"/>
</dbReference>
<keyword evidence="13" id="KW-0157">Chromophore</keyword>
<dbReference type="Pfam" id="PF08447">
    <property type="entry name" value="PAS_3"/>
    <property type="match status" value="2"/>
</dbReference>
<dbReference type="CDD" id="cd18773">
    <property type="entry name" value="PDC1_HK_sensor"/>
    <property type="match status" value="1"/>
</dbReference>
<keyword evidence="17" id="KW-1133">Transmembrane helix</keyword>
<dbReference type="SMART" id="SM00911">
    <property type="entry name" value="HWE_HK"/>
    <property type="match status" value="1"/>
</dbReference>
<keyword evidence="10" id="KW-0547">Nucleotide-binding</keyword>
<evidence type="ECO:0000256" key="8">
    <source>
        <dbReference type="ARBA" id="ARBA00022679"/>
    </source>
</evidence>
<evidence type="ECO:0000256" key="17">
    <source>
        <dbReference type="SAM" id="Phobius"/>
    </source>
</evidence>
<feature type="transmembrane region" description="Helical" evidence="17">
    <location>
        <begin position="35"/>
        <end position="57"/>
    </location>
</feature>
<dbReference type="InterPro" id="IPR000014">
    <property type="entry name" value="PAS"/>
</dbReference>
<keyword evidence="6" id="KW-0285">Flavoprotein</keyword>
<dbReference type="PROSITE" id="PS50113">
    <property type="entry name" value="PAC"/>
    <property type="match status" value="1"/>
</dbReference>
<keyword evidence="17" id="KW-0812">Transmembrane</keyword>
<evidence type="ECO:0000256" key="15">
    <source>
        <dbReference type="ARBA" id="ARBA00023170"/>
    </source>
</evidence>
<dbReference type="Pfam" id="PF07536">
    <property type="entry name" value="HWE_HK"/>
    <property type="match status" value="1"/>
</dbReference>
<accession>A0ABV6ITF7</accession>
<dbReference type="InterPro" id="IPR013655">
    <property type="entry name" value="PAS_fold_3"/>
</dbReference>
<dbReference type="PROSITE" id="PS50112">
    <property type="entry name" value="PAS"/>
    <property type="match status" value="1"/>
</dbReference>
<dbReference type="SUPFAM" id="SSF55874">
    <property type="entry name" value="ATPase domain of HSP90 chaperone/DNA topoisomerase II/histidine kinase"/>
    <property type="match status" value="1"/>
</dbReference>
<comment type="catalytic activity">
    <reaction evidence="1">
        <text>ATP + protein L-histidine = ADP + protein N-phospho-L-histidine.</text>
        <dbReference type="EC" id="2.7.13.3"/>
    </reaction>
</comment>
<keyword evidence="16" id="KW-0175">Coiled coil</keyword>